<dbReference type="GO" id="GO:0033013">
    <property type="term" value="P:tetrapyrrole metabolic process"/>
    <property type="evidence" value="ECO:0007669"/>
    <property type="project" value="UniProtKB-ARBA"/>
</dbReference>
<comment type="subcellular location">
    <subcellularLocation>
        <location evidence="1">Membrane</location>
        <topology evidence="1">Multi-pass membrane protein</topology>
    </subcellularLocation>
</comment>
<dbReference type="eggNOG" id="COG3476">
    <property type="taxonomic scope" value="Bacteria"/>
</dbReference>
<dbReference type="EMBL" id="CP002109">
    <property type="protein sequence ID" value="ADL06637.1"/>
    <property type="molecule type" value="Genomic_DNA"/>
</dbReference>
<evidence type="ECO:0000256" key="4">
    <source>
        <dbReference type="ARBA" id="ARBA00022989"/>
    </source>
</evidence>
<evidence type="ECO:0000256" key="2">
    <source>
        <dbReference type="ARBA" id="ARBA00007524"/>
    </source>
</evidence>
<sequence length="157" mass="17853">MRYMKPQNKSVLIISILIPLAIGSLSALISGNMSMYSSLNKPSFSPPAYIFSVVWTFLYILMGISSYLIFVSGNASSGKALILYGIQLFVNFCWSIIFFGFSQYLLAFLWLILLIILIILMIQQFYKINPVAAYLQIPYLLWCIFAAILNYTILMLN</sequence>
<dbReference type="PaxDb" id="610130-Closa_4131"/>
<evidence type="ECO:0000256" key="6">
    <source>
        <dbReference type="SAM" id="Phobius"/>
    </source>
</evidence>
<accession>D9R2L3</accession>
<feature type="transmembrane region" description="Helical" evidence="6">
    <location>
        <begin position="138"/>
        <end position="156"/>
    </location>
</feature>
<dbReference type="AlphaFoldDB" id="D9R2L3"/>
<dbReference type="InterPro" id="IPR004307">
    <property type="entry name" value="TspO_MBR"/>
</dbReference>
<dbReference type="Pfam" id="PF03073">
    <property type="entry name" value="TspO_MBR"/>
    <property type="match status" value="1"/>
</dbReference>
<protein>
    <submittedName>
        <fullName evidence="7">TspO and MBR like protein</fullName>
    </submittedName>
</protein>
<feature type="transmembrane region" description="Helical" evidence="6">
    <location>
        <begin position="12"/>
        <end position="29"/>
    </location>
</feature>
<dbReference type="Proteomes" id="UP000001662">
    <property type="component" value="Chromosome"/>
</dbReference>
<feature type="transmembrane region" description="Helical" evidence="6">
    <location>
        <begin position="49"/>
        <end position="69"/>
    </location>
</feature>
<keyword evidence="4 6" id="KW-1133">Transmembrane helix</keyword>
<organism evidence="7 8">
    <name type="scientific">Lacrimispora saccharolytica (strain ATCC 35040 / DSM 2544 / NRCC 2533 / WM1)</name>
    <name type="common">Clostridium saccharolyticum</name>
    <dbReference type="NCBI Taxonomy" id="610130"/>
    <lineage>
        <taxon>Bacteria</taxon>
        <taxon>Bacillati</taxon>
        <taxon>Bacillota</taxon>
        <taxon>Clostridia</taxon>
        <taxon>Lachnospirales</taxon>
        <taxon>Lachnospiraceae</taxon>
        <taxon>Lacrimispora</taxon>
    </lineage>
</organism>
<dbReference type="PANTHER" id="PTHR10057">
    <property type="entry name" value="PERIPHERAL-TYPE BENZODIAZEPINE RECEPTOR"/>
    <property type="match status" value="1"/>
</dbReference>
<keyword evidence="3 6" id="KW-0812">Transmembrane</keyword>
<feature type="transmembrane region" description="Helical" evidence="6">
    <location>
        <begin position="81"/>
        <end position="101"/>
    </location>
</feature>
<evidence type="ECO:0000256" key="1">
    <source>
        <dbReference type="ARBA" id="ARBA00004141"/>
    </source>
</evidence>
<reference evidence="7" key="1">
    <citation type="submission" date="2010-07" db="EMBL/GenBank/DDBJ databases">
        <title>Complete sequence of Clostridium saccharolyticum WM1.</title>
        <authorList>
            <consortium name="US DOE Joint Genome Institute"/>
            <person name="Lucas S."/>
            <person name="Copeland A."/>
            <person name="Lapidus A."/>
            <person name="Cheng J.-F."/>
            <person name="Bruce D."/>
            <person name="Goodwin L."/>
            <person name="Pitluck S."/>
            <person name="Chertkov O."/>
            <person name="Detter J.C."/>
            <person name="Han C."/>
            <person name="Tapia R."/>
            <person name="Land M."/>
            <person name="Hauser L."/>
            <person name="Chang Y.-J."/>
            <person name="Jeffries C."/>
            <person name="Kyrpides N."/>
            <person name="Ivanova N."/>
            <person name="Mikhailova N."/>
            <person name="Mouttaki H."/>
            <person name="Lin L."/>
            <person name="Zhou J."/>
            <person name="Hemme C.L."/>
            <person name="Woyke T."/>
        </authorList>
    </citation>
    <scope>NUCLEOTIDE SEQUENCE [LARGE SCALE GENOMIC DNA]</scope>
    <source>
        <strain evidence="7">WM1</strain>
    </source>
</reference>
<evidence type="ECO:0000313" key="7">
    <source>
        <dbReference type="EMBL" id="ADL06637.1"/>
    </source>
</evidence>
<gene>
    <name evidence="7" type="ordered locus">Closa_4131</name>
</gene>
<dbReference type="FunFam" id="1.20.1260.100:FF:000001">
    <property type="entry name" value="translocator protein 2"/>
    <property type="match status" value="1"/>
</dbReference>
<dbReference type="InterPro" id="IPR038330">
    <property type="entry name" value="TspO/MBR-related_sf"/>
</dbReference>
<dbReference type="PIRSF" id="PIRSF005859">
    <property type="entry name" value="PBR"/>
    <property type="match status" value="1"/>
</dbReference>
<dbReference type="PANTHER" id="PTHR10057:SF0">
    <property type="entry name" value="TRANSLOCATOR PROTEIN"/>
    <property type="match status" value="1"/>
</dbReference>
<dbReference type="HOGENOM" id="CLU_091805_2_0_9"/>
<keyword evidence="5 6" id="KW-0472">Membrane</keyword>
<keyword evidence="8" id="KW-1185">Reference proteome</keyword>
<dbReference type="Gene3D" id="1.20.1260.100">
    <property type="entry name" value="TspO/MBR protein"/>
    <property type="match status" value="1"/>
</dbReference>
<proteinExistence type="inferred from homology"/>
<comment type="similarity">
    <text evidence="2">Belongs to the TspO/BZRP family.</text>
</comment>
<dbReference type="CDD" id="cd15904">
    <property type="entry name" value="TSPO_MBR"/>
    <property type="match status" value="1"/>
</dbReference>
<evidence type="ECO:0000256" key="3">
    <source>
        <dbReference type="ARBA" id="ARBA00022692"/>
    </source>
</evidence>
<dbReference type="KEGG" id="csh:Closa_4131"/>
<dbReference type="GO" id="GO:0016020">
    <property type="term" value="C:membrane"/>
    <property type="evidence" value="ECO:0007669"/>
    <property type="project" value="UniProtKB-SubCell"/>
</dbReference>
<name>D9R2L3_LACSW</name>
<evidence type="ECO:0000313" key="8">
    <source>
        <dbReference type="Proteomes" id="UP000001662"/>
    </source>
</evidence>
<evidence type="ECO:0000256" key="5">
    <source>
        <dbReference type="ARBA" id="ARBA00023136"/>
    </source>
</evidence>
<feature type="transmembrane region" description="Helical" evidence="6">
    <location>
        <begin position="107"/>
        <end position="126"/>
    </location>
</feature>